<comment type="similarity">
    <text evidence="1">Belongs to the protease inhibitor I3 (leguminous Kunitz-type inhibitor) family.</text>
</comment>
<reference evidence="3" key="1">
    <citation type="submission" date="2022-04" db="EMBL/GenBank/DDBJ databases">
        <title>Carnegiea gigantea Genome sequencing and assembly v2.</title>
        <authorList>
            <person name="Copetti D."/>
            <person name="Sanderson M.J."/>
            <person name="Burquez A."/>
            <person name="Wojciechowski M.F."/>
        </authorList>
    </citation>
    <scope>NUCLEOTIDE SEQUENCE</scope>
    <source>
        <strain evidence="3">SGP5-SGP5p</strain>
        <tissue evidence="3">Aerial part</tissue>
    </source>
</reference>
<protein>
    <submittedName>
        <fullName evidence="3">Uncharacterized protein</fullName>
    </submittedName>
</protein>
<dbReference type="SUPFAM" id="SSF50386">
    <property type="entry name" value="STI-like"/>
    <property type="match status" value="1"/>
</dbReference>
<accession>A0A9Q1Q9R3</accession>
<dbReference type="Proteomes" id="UP001153076">
    <property type="component" value="Unassembled WGS sequence"/>
</dbReference>
<dbReference type="GO" id="GO:0004866">
    <property type="term" value="F:endopeptidase inhibitor activity"/>
    <property type="evidence" value="ECO:0007669"/>
    <property type="project" value="InterPro"/>
</dbReference>
<evidence type="ECO:0000256" key="1">
    <source>
        <dbReference type="ARBA" id="ARBA00005440"/>
    </source>
</evidence>
<evidence type="ECO:0000313" key="4">
    <source>
        <dbReference type="Proteomes" id="UP001153076"/>
    </source>
</evidence>
<dbReference type="Gene3D" id="2.80.10.50">
    <property type="match status" value="1"/>
</dbReference>
<dbReference type="AlphaFoldDB" id="A0A9Q1Q9R3"/>
<dbReference type="InterPro" id="IPR011065">
    <property type="entry name" value="Kunitz_inhibitor_STI-like_sf"/>
</dbReference>
<gene>
    <name evidence="3" type="ORF">Cgig2_020591</name>
</gene>
<dbReference type="EMBL" id="JAKOGI010000560">
    <property type="protein sequence ID" value="KAJ8433095.1"/>
    <property type="molecule type" value="Genomic_DNA"/>
</dbReference>
<sequence>MDEDPMEDSKDNDYEDSQEFMLDEEEMADTFLNLDTIQELELSTDFSKHRATTLFLLLLSLTTAGADSDVVLDVYGKPLEVGSEYYMRRAVGLFGGIGRSHRYGTNSPCPLYVKEYKSEYITGDPVKFVPANETQKEIHLSSDVQIDSGKSATCRSDGFWRVILDAFTLTRVVIATGTPSVPPSSFRMEKAEFPPNAYKITYSPPTSSSLQQQDQEYLTVFGDYLSGLKLVGLTNNSTQGLLFAFYKNATDVVASM</sequence>
<dbReference type="PANTHER" id="PTHR33107:SF81">
    <property type="entry name" value="TRYPSIN INHIBITOR A"/>
    <property type="match status" value="1"/>
</dbReference>
<evidence type="ECO:0000256" key="2">
    <source>
        <dbReference type="ARBA" id="ARBA00023157"/>
    </source>
</evidence>
<dbReference type="CDD" id="cd00178">
    <property type="entry name" value="beta-trefoil_STI"/>
    <property type="match status" value="1"/>
</dbReference>
<dbReference type="InterPro" id="IPR056368">
    <property type="entry name" value="KTI1"/>
</dbReference>
<dbReference type="PROSITE" id="PS00283">
    <property type="entry name" value="SOYBEAN_KUNITZ"/>
    <property type="match status" value="1"/>
</dbReference>
<proteinExistence type="inferred from homology"/>
<dbReference type="Pfam" id="PF00197">
    <property type="entry name" value="Kunitz_legume"/>
    <property type="match status" value="1"/>
</dbReference>
<evidence type="ECO:0000313" key="3">
    <source>
        <dbReference type="EMBL" id="KAJ8433095.1"/>
    </source>
</evidence>
<name>A0A9Q1Q9R3_9CARY</name>
<organism evidence="3 4">
    <name type="scientific">Carnegiea gigantea</name>
    <dbReference type="NCBI Taxonomy" id="171969"/>
    <lineage>
        <taxon>Eukaryota</taxon>
        <taxon>Viridiplantae</taxon>
        <taxon>Streptophyta</taxon>
        <taxon>Embryophyta</taxon>
        <taxon>Tracheophyta</taxon>
        <taxon>Spermatophyta</taxon>
        <taxon>Magnoliopsida</taxon>
        <taxon>eudicotyledons</taxon>
        <taxon>Gunneridae</taxon>
        <taxon>Pentapetalae</taxon>
        <taxon>Caryophyllales</taxon>
        <taxon>Cactineae</taxon>
        <taxon>Cactaceae</taxon>
        <taxon>Cactoideae</taxon>
        <taxon>Echinocereeae</taxon>
        <taxon>Carnegiea</taxon>
    </lineage>
</organism>
<dbReference type="InterPro" id="IPR002160">
    <property type="entry name" value="Prot_inh_Kunz-lg"/>
</dbReference>
<dbReference type="PANTHER" id="PTHR33107">
    <property type="entry name" value="KUNITZ TRYPSIN INHIBITOR 2"/>
    <property type="match status" value="1"/>
</dbReference>
<dbReference type="SMART" id="SM00452">
    <property type="entry name" value="STI"/>
    <property type="match status" value="1"/>
</dbReference>
<dbReference type="OrthoDB" id="1918435at2759"/>
<keyword evidence="2" id="KW-1015">Disulfide bond</keyword>
<comment type="caution">
    <text evidence="3">The sequence shown here is derived from an EMBL/GenBank/DDBJ whole genome shotgun (WGS) entry which is preliminary data.</text>
</comment>
<keyword evidence="4" id="KW-1185">Reference proteome</keyword>